<accession>A0A135LWW6</accession>
<evidence type="ECO:0008006" key="4">
    <source>
        <dbReference type="Google" id="ProtNLM"/>
    </source>
</evidence>
<dbReference type="EMBL" id="LHQR01000014">
    <property type="protein sequence ID" value="KXG53454.1"/>
    <property type="molecule type" value="Genomic_DNA"/>
</dbReference>
<protein>
    <recommendedName>
        <fullName evidence="4">HNH nuclease domain-containing protein</fullName>
    </recommendedName>
</protein>
<comment type="caution">
    <text evidence="2">The sequence shown here is derived from an EMBL/GenBank/DDBJ whole genome shotgun (WGS) entry which is preliminary data.</text>
</comment>
<dbReference type="GeneID" id="63703517"/>
<reference evidence="2 3" key="1">
    <citation type="journal article" date="2016" name="BMC Genomics">
        <title>Genome sequencing and secondary metabolism of the postharvest pathogen Penicillium griseofulvum.</title>
        <authorList>
            <person name="Banani H."/>
            <person name="Marcet-Houben M."/>
            <person name="Ballester A.R."/>
            <person name="Abbruscato P."/>
            <person name="Gonzalez-Candelas L."/>
            <person name="Gabaldon T."/>
            <person name="Spadaro D."/>
        </authorList>
    </citation>
    <scope>NUCLEOTIDE SEQUENCE [LARGE SCALE GENOMIC DNA]</scope>
    <source>
        <strain evidence="2 3">PG3</strain>
    </source>
</reference>
<keyword evidence="3" id="KW-1185">Reference proteome</keyword>
<dbReference type="AlphaFoldDB" id="A0A135LWW6"/>
<evidence type="ECO:0000313" key="3">
    <source>
        <dbReference type="Proteomes" id="UP000070168"/>
    </source>
</evidence>
<evidence type="ECO:0000313" key="2">
    <source>
        <dbReference type="EMBL" id="KXG53454.1"/>
    </source>
</evidence>
<dbReference type="Proteomes" id="UP000070168">
    <property type="component" value="Unassembled WGS sequence"/>
</dbReference>
<dbReference type="RefSeq" id="XP_040651989.1">
    <property type="nucleotide sequence ID" value="XM_040788217.1"/>
</dbReference>
<dbReference type="OrthoDB" id="5416097at2759"/>
<organism evidence="2 3">
    <name type="scientific">Penicillium patulum</name>
    <name type="common">Penicillium griseofulvum</name>
    <dbReference type="NCBI Taxonomy" id="5078"/>
    <lineage>
        <taxon>Eukaryota</taxon>
        <taxon>Fungi</taxon>
        <taxon>Dikarya</taxon>
        <taxon>Ascomycota</taxon>
        <taxon>Pezizomycotina</taxon>
        <taxon>Eurotiomycetes</taxon>
        <taxon>Eurotiomycetidae</taxon>
        <taxon>Eurotiales</taxon>
        <taxon>Aspergillaceae</taxon>
        <taxon>Penicillium</taxon>
    </lineage>
</organism>
<feature type="region of interest" description="Disordered" evidence="1">
    <location>
        <begin position="1"/>
        <end position="40"/>
    </location>
</feature>
<proteinExistence type="predicted"/>
<name>A0A135LWW6_PENPA</name>
<evidence type="ECO:0000256" key="1">
    <source>
        <dbReference type="SAM" id="MobiDB-lite"/>
    </source>
</evidence>
<feature type="compositionally biased region" description="Acidic residues" evidence="1">
    <location>
        <begin position="226"/>
        <end position="237"/>
    </location>
</feature>
<gene>
    <name evidence="2" type="ORF">PGRI_005040</name>
</gene>
<sequence length="250" mass="28653">MSPEKTNPGLRDRSVNLPRASWDDPSHGQPLALTQPERQKRDELAKKTCAHIVPHKLNGSSALEHSWGWLESFWGNYRVTKWKAELLDGLNHRGLFNTEQVKYLITLGSQEHNYWDNCIFTFRPIRTYQQNTKMDIAFHLLPLREDEKRTDYIPALSHPYPSHPQGYNTSPGGNRYLFHCETFGVISSRSIFTITTANPITHPLPSEELLTMRWNLTRIAIMQGAGEDEDSEMDSDGDSVAIESDSRFPD</sequence>
<feature type="region of interest" description="Disordered" evidence="1">
    <location>
        <begin position="225"/>
        <end position="250"/>
    </location>
</feature>